<dbReference type="SUPFAM" id="SSF56112">
    <property type="entry name" value="Protein kinase-like (PK-like)"/>
    <property type="match status" value="1"/>
</dbReference>
<organism evidence="6 7">
    <name type="scientific">Amanita thiersii Skay4041</name>
    <dbReference type="NCBI Taxonomy" id="703135"/>
    <lineage>
        <taxon>Eukaryota</taxon>
        <taxon>Fungi</taxon>
        <taxon>Dikarya</taxon>
        <taxon>Basidiomycota</taxon>
        <taxon>Agaricomycotina</taxon>
        <taxon>Agaricomycetes</taxon>
        <taxon>Agaricomycetidae</taxon>
        <taxon>Agaricales</taxon>
        <taxon>Pluteineae</taxon>
        <taxon>Amanitaceae</taxon>
        <taxon>Amanita</taxon>
    </lineage>
</organism>
<dbReference type="PROSITE" id="PS00107">
    <property type="entry name" value="PROTEIN_KINASE_ATP"/>
    <property type="match status" value="1"/>
</dbReference>
<keyword evidence="1 3" id="KW-0547">Nucleotide-binding</keyword>
<dbReference type="Proteomes" id="UP000242287">
    <property type="component" value="Unassembled WGS sequence"/>
</dbReference>
<dbReference type="PROSITE" id="PS50011">
    <property type="entry name" value="PROTEIN_KINASE_DOM"/>
    <property type="match status" value="1"/>
</dbReference>
<dbReference type="STRING" id="703135.A0A2A9NBB4"/>
<dbReference type="Pfam" id="PF00069">
    <property type="entry name" value="Pkinase"/>
    <property type="match status" value="1"/>
</dbReference>
<accession>A0A2A9NBB4</accession>
<dbReference type="InterPro" id="IPR051681">
    <property type="entry name" value="Ser/Thr_Kinases-Pseudokinases"/>
</dbReference>
<dbReference type="GO" id="GO:0004674">
    <property type="term" value="F:protein serine/threonine kinase activity"/>
    <property type="evidence" value="ECO:0007669"/>
    <property type="project" value="UniProtKB-KW"/>
</dbReference>
<keyword evidence="7" id="KW-1185">Reference proteome</keyword>
<dbReference type="OrthoDB" id="2955730at2759"/>
<dbReference type="AlphaFoldDB" id="A0A2A9NBB4"/>
<reference evidence="6 7" key="1">
    <citation type="submission" date="2014-02" db="EMBL/GenBank/DDBJ databases">
        <title>Transposable element dynamics among asymbiotic and ectomycorrhizal Amanita fungi.</title>
        <authorList>
            <consortium name="DOE Joint Genome Institute"/>
            <person name="Hess J."/>
            <person name="Skrede I."/>
            <person name="Wolfe B."/>
            <person name="LaButti K."/>
            <person name="Ohm R.A."/>
            <person name="Grigoriev I.V."/>
            <person name="Pringle A."/>
        </authorList>
    </citation>
    <scope>NUCLEOTIDE SEQUENCE [LARGE SCALE GENOMIC DNA]</scope>
    <source>
        <strain evidence="6 7">SKay4041</strain>
    </source>
</reference>
<sequence length="483" mass="54766">MSLWEPSMPSRFHRDPPWVLPMNLTSIHRELDVHDHNQRVQVPIPRQKPLPWSLNDTTYTIIHIRSSQHAVNHIDVCVIPNNGHSPWVLNIPRSVLQTYLESAHFNSTYHKEMCPRSNISSNEIERLSRQHVEGCLQDQINVAPDVELSRLLAHGPGSRIAASATSTAPVTEPLSRLLLALRQKIIFSPRALEEVIASKKSIQMTKRLDSEDRILFLEFIQLILMTGYPLAKGVSRQARRLALSISKATNLMLLSSLFFPIVPDSHKLVGSGGYADVFKTQVRNQTLAVKRLRGIVNDSRSEKTKKVVMNEMMIWHSLRHQYVLPFYGIFLWDEKYGKTISLVAPWMVNGSLIEYRLRYGIKGFNAREKAKVAEGMEYLHEEGIVHGDLKGANVLVGADRHVKIADFGLSIHLDATMSSTKRSTAGTTQWMAPELLLEGSSRTNESDVYAYGQLIIEPNKPIVFFFARYTRVTHHSGIYLTPK</sequence>
<dbReference type="InterPro" id="IPR011009">
    <property type="entry name" value="Kinase-like_dom_sf"/>
</dbReference>
<evidence type="ECO:0000259" key="5">
    <source>
        <dbReference type="PROSITE" id="PS50011"/>
    </source>
</evidence>
<dbReference type="PANTHER" id="PTHR44329">
    <property type="entry name" value="SERINE/THREONINE-PROTEIN KINASE TNNI3K-RELATED"/>
    <property type="match status" value="1"/>
</dbReference>
<feature type="binding site" evidence="3">
    <location>
        <position position="290"/>
    </location>
    <ligand>
        <name>ATP</name>
        <dbReference type="ChEBI" id="CHEBI:30616"/>
    </ligand>
</feature>
<dbReference type="Gene3D" id="1.10.510.10">
    <property type="entry name" value="Transferase(Phosphotransferase) domain 1"/>
    <property type="match status" value="1"/>
</dbReference>
<dbReference type="InterPro" id="IPR008271">
    <property type="entry name" value="Ser/Thr_kinase_AS"/>
</dbReference>
<feature type="domain" description="Protein kinase" evidence="5">
    <location>
        <begin position="263"/>
        <end position="483"/>
    </location>
</feature>
<dbReference type="InterPro" id="IPR017441">
    <property type="entry name" value="Protein_kinase_ATP_BS"/>
</dbReference>
<evidence type="ECO:0000313" key="7">
    <source>
        <dbReference type="Proteomes" id="UP000242287"/>
    </source>
</evidence>
<dbReference type="PANTHER" id="PTHR44329:SF214">
    <property type="entry name" value="PROTEIN KINASE DOMAIN-CONTAINING PROTEIN"/>
    <property type="match status" value="1"/>
</dbReference>
<keyword evidence="2 3" id="KW-0067">ATP-binding</keyword>
<gene>
    <name evidence="6" type="ORF">AMATHDRAFT_51608</name>
</gene>
<evidence type="ECO:0000256" key="3">
    <source>
        <dbReference type="PROSITE-ProRule" id="PRU10141"/>
    </source>
</evidence>
<comment type="similarity">
    <text evidence="4">Belongs to the protein kinase superfamily.</text>
</comment>
<dbReference type="PROSITE" id="PS00108">
    <property type="entry name" value="PROTEIN_KINASE_ST"/>
    <property type="match status" value="1"/>
</dbReference>
<keyword evidence="4" id="KW-0808">Transferase</keyword>
<keyword evidence="4" id="KW-0723">Serine/threonine-protein kinase</keyword>
<dbReference type="InterPro" id="IPR000719">
    <property type="entry name" value="Prot_kinase_dom"/>
</dbReference>
<dbReference type="EMBL" id="KZ302342">
    <property type="protein sequence ID" value="PFH45547.1"/>
    <property type="molecule type" value="Genomic_DNA"/>
</dbReference>
<evidence type="ECO:0000313" key="6">
    <source>
        <dbReference type="EMBL" id="PFH45547.1"/>
    </source>
</evidence>
<protein>
    <recommendedName>
        <fullName evidence="5">Protein kinase domain-containing protein</fullName>
    </recommendedName>
</protein>
<keyword evidence="4" id="KW-0418">Kinase</keyword>
<evidence type="ECO:0000256" key="1">
    <source>
        <dbReference type="ARBA" id="ARBA00022741"/>
    </source>
</evidence>
<dbReference type="SMART" id="SM00220">
    <property type="entry name" value="S_TKc"/>
    <property type="match status" value="1"/>
</dbReference>
<evidence type="ECO:0000256" key="2">
    <source>
        <dbReference type="ARBA" id="ARBA00022840"/>
    </source>
</evidence>
<name>A0A2A9NBB4_9AGAR</name>
<proteinExistence type="inferred from homology"/>
<dbReference type="GO" id="GO:0005524">
    <property type="term" value="F:ATP binding"/>
    <property type="evidence" value="ECO:0007669"/>
    <property type="project" value="UniProtKB-UniRule"/>
</dbReference>
<evidence type="ECO:0000256" key="4">
    <source>
        <dbReference type="RuleBase" id="RU000304"/>
    </source>
</evidence>